<feature type="compositionally biased region" description="Basic and acidic residues" evidence="15">
    <location>
        <begin position="429"/>
        <end position="447"/>
    </location>
</feature>
<dbReference type="SUPFAM" id="SSF54403">
    <property type="entry name" value="Cystatin/monellin"/>
    <property type="match status" value="1"/>
</dbReference>
<dbReference type="PANTHER" id="PTHR13814:SF3">
    <property type="entry name" value="HISTIDINE-RICH GLYCOPROTEIN"/>
    <property type="match status" value="1"/>
</dbReference>
<dbReference type="GO" id="GO:0051918">
    <property type="term" value="P:negative regulation of fibrinolysis"/>
    <property type="evidence" value="ECO:0007669"/>
    <property type="project" value="TreeGrafter"/>
</dbReference>
<dbReference type="GO" id="GO:0004867">
    <property type="term" value="F:serine-type endopeptidase inhibitor activity"/>
    <property type="evidence" value="ECO:0007669"/>
    <property type="project" value="TreeGrafter"/>
</dbReference>
<dbReference type="InterPro" id="IPR000010">
    <property type="entry name" value="Cystatin_dom"/>
</dbReference>
<dbReference type="CDD" id="cd00042">
    <property type="entry name" value="CY"/>
    <property type="match status" value="1"/>
</dbReference>
<dbReference type="GO" id="GO:0004869">
    <property type="term" value="F:cysteine-type endopeptidase inhibitor activity"/>
    <property type="evidence" value="ECO:0007669"/>
    <property type="project" value="InterPro"/>
</dbReference>
<evidence type="ECO:0000256" key="9">
    <source>
        <dbReference type="ARBA" id="ARBA00023084"/>
    </source>
</evidence>
<gene>
    <name evidence="18" type="ORF">H920_05367</name>
</gene>
<dbReference type="EMBL" id="KN122104">
    <property type="protein sequence ID" value="KFO33179.1"/>
    <property type="molecule type" value="Genomic_DNA"/>
</dbReference>
<keyword evidence="11" id="KW-0325">Glycoprotein</keyword>
<evidence type="ECO:0000256" key="16">
    <source>
        <dbReference type="SAM" id="SignalP"/>
    </source>
</evidence>
<dbReference type="GO" id="GO:0007596">
    <property type="term" value="P:blood coagulation"/>
    <property type="evidence" value="ECO:0007669"/>
    <property type="project" value="UniProtKB-KW"/>
</dbReference>
<protein>
    <recommendedName>
        <fullName evidence="13">Histidine-rich glycoprotein</fullName>
    </recommendedName>
    <alternativeName>
        <fullName evidence="14">Histidine-proline-rich glycoprotein</fullName>
    </alternativeName>
</protein>
<evidence type="ECO:0000256" key="6">
    <source>
        <dbReference type="ARBA" id="ARBA00022737"/>
    </source>
</evidence>
<dbReference type="AlphaFoldDB" id="A0A091DM37"/>
<reference evidence="18 19" key="1">
    <citation type="submission" date="2013-11" db="EMBL/GenBank/DDBJ databases">
        <title>The Damaraland mole rat (Fukomys damarensis) genome and evolution of African mole rats.</title>
        <authorList>
            <person name="Gladyshev V.N."/>
            <person name="Fang X."/>
        </authorList>
    </citation>
    <scope>NUCLEOTIDE SEQUENCE [LARGE SCALE GENOMIC DNA]</scope>
    <source>
        <tissue evidence="18">Liver</tissue>
    </source>
</reference>
<feature type="signal peptide" evidence="16">
    <location>
        <begin position="1"/>
        <end position="19"/>
    </location>
</feature>
<dbReference type="FunFam" id="3.10.450.10:FF:000005">
    <property type="entry name" value="Histidine-rich glycoprotein"/>
    <property type="match status" value="1"/>
</dbReference>
<keyword evidence="9" id="KW-0094">Blood coagulation</keyword>
<evidence type="ECO:0000313" key="18">
    <source>
        <dbReference type="EMBL" id="KFO33179.1"/>
    </source>
</evidence>
<dbReference type="InterPro" id="IPR046350">
    <property type="entry name" value="Cystatin_sf"/>
</dbReference>
<feature type="domain" description="Cystatin" evidence="17">
    <location>
        <begin position="13"/>
        <end position="128"/>
    </location>
</feature>
<name>A0A091DM37_FUKDA</name>
<evidence type="ECO:0000256" key="7">
    <source>
        <dbReference type="ARBA" id="ARBA00022833"/>
    </source>
</evidence>
<evidence type="ECO:0000256" key="10">
    <source>
        <dbReference type="ARBA" id="ARBA00023157"/>
    </source>
</evidence>
<feature type="compositionally biased region" description="Pro residues" evidence="15">
    <location>
        <begin position="355"/>
        <end position="380"/>
    </location>
</feature>
<keyword evidence="5 16" id="KW-0732">Signal</keyword>
<evidence type="ECO:0000256" key="15">
    <source>
        <dbReference type="SAM" id="MobiDB-lite"/>
    </source>
</evidence>
<dbReference type="PANTHER" id="PTHR13814">
    <property type="entry name" value="FETUIN"/>
    <property type="match status" value="1"/>
</dbReference>
<keyword evidence="4" id="KW-0356">Hemostasis</keyword>
<dbReference type="FunFam" id="3.10.450.10:FF:000015">
    <property type="entry name" value="Histidine-rich glycoprotein"/>
    <property type="match status" value="1"/>
</dbReference>
<feature type="region of interest" description="Disordered" evidence="15">
    <location>
        <begin position="277"/>
        <end position="470"/>
    </location>
</feature>
<dbReference type="SMART" id="SM00043">
    <property type="entry name" value="CY"/>
    <property type="match status" value="2"/>
</dbReference>
<evidence type="ECO:0000256" key="12">
    <source>
        <dbReference type="ARBA" id="ARBA00023281"/>
    </source>
</evidence>
<keyword evidence="8" id="KW-0186">Copper</keyword>
<evidence type="ECO:0000256" key="3">
    <source>
        <dbReference type="ARBA" id="ARBA00022674"/>
    </source>
</evidence>
<keyword evidence="6" id="KW-0677">Repeat</keyword>
<dbReference type="Gene3D" id="3.10.450.10">
    <property type="match status" value="2"/>
</dbReference>
<evidence type="ECO:0000256" key="11">
    <source>
        <dbReference type="ARBA" id="ARBA00023180"/>
    </source>
</evidence>
<feature type="domain" description="Cystatin" evidence="17">
    <location>
        <begin position="138"/>
        <end position="243"/>
    </location>
</feature>
<dbReference type="GO" id="GO:0010468">
    <property type="term" value="P:regulation of gene expression"/>
    <property type="evidence" value="ECO:0007669"/>
    <property type="project" value="UniProtKB-ARBA"/>
</dbReference>
<evidence type="ECO:0000256" key="14">
    <source>
        <dbReference type="ARBA" id="ARBA00041330"/>
    </source>
</evidence>
<dbReference type="eggNOG" id="ENOG502S50D">
    <property type="taxonomic scope" value="Eukaryota"/>
</dbReference>
<dbReference type="GO" id="GO:0042730">
    <property type="term" value="P:fibrinolysis"/>
    <property type="evidence" value="ECO:0007669"/>
    <property type="project" value="UniProtKB-KW"/>
</dbReference>
<feature type="compositionally biased region" description="Basic residues" evidence="15">
    <location>
        <begin position="404"/>
        <end position="428"/>
    </location>
</feature>
<evidence type="ECO:0000313" key="19">
    <source>
        <dbReference type="Proteomes" id="UP000028990"/>
    </source>
</evidence>
<dbReference type="GO" id="GO:0008201">
    <property type="term" value="F:heparin binding"/>
    <property type="evidence" value="ECO:0007669"/>
    <property type="project" value="UniProtKB-KW"/>
</dbReference>
<keyword evidence="7" id="KW-0862">Zinc</keyword>
<accession>A0A091DM37</accession>
<dbReference type="GO" id="GO:0008270">
    <property type="term" value="F:zinc ion binding"/>
    <property type="evidence" value="ECO:0007669"/>
    <property type="project" value="TreeGrafter"/>
</dbReference>
<evidence type="ECO:0000259" key="17">
    <source>
        <dbReference type="SMART" id="SM00043"/>
    </source>
</evidence>
<evidence type="ECO:0000256" key="5">
    <source>
        <dbReference type="ARBA" id="ARBA00022729"/>
    </source>
</evidence>
<evidence type="ECO:0000256" key="8">
    <source>
        <dbReference type="ARBA" id="ARBA00023008"/>
    </source>
</evidence>
<dbReference type="InterPro" id="IPR050735">
    <property type="entry name" value="Kininogen_Fetuin_HRG"/>
</dbReference>
<dbReference type="GO" id="GO:0010543">
    <property type="term" value="P:regulation of platelet activation"/>
    <property type="evidence" value="ECO:0007669"/>
    <property type="project" value="TreeGrafter"/>
</dbReference>
<keyword evidence="2" id="KW-0964">Secreted</keyword>
<evidence type="ECO:0000256" key="1">
    <source>
        <dbReference type="ARBA" id="ARBA00004613"/>
    </source>
</evidence>
<feature type="chain" id="PRO_5001873249" description="Histidine-rich glycoprotein" evidence="16">
    <location>
        <begin position="20"/>
        <end position="550"/>
    </location>
</feature>
<keyword evidence="10" id="KW-1015">Disulfide bond</keyword>
<dbReference type="GO" id="GO:0016525">
    <property type="term" value="P:negative regulation of angiogenesis"/>
    <property type="evidence" value="ECO:0007669"/>
    <property type="project" value="UniProtKB-ARBA"/>
</dbReference>
<evidence type="ECO:0000256" key="2">
    <source>
        <dbReference type="ARBA" id="ARBA00022525"/>
    </source>
</evidence>
<keyword evidence="12" id="KW-0280">Fibrinolysis</keyword>
<keyword evidence="19" id="KW-1185">Reference proteome</keyword>
<dbReference type="Proteomes" id="UP000028990">
    <property type="component" value="Unassembled WGS sequence"/>
</dbReference>
<evidence type="ECO:0000256" key="13">
    <source>
        <dbReference type="ARBA" id="ARBA00039613"/>
    </source>
</evidence>
<keyword evidence="3" id="KW-0358">Heparin-binding</keyword>
<evidence type="ECO:0000256" key="4">
    <source>
        <dbReference type="ARBA" id="ARBA00022696"/>
    </source>
</evidence>
<organism evidence="18 19">
    <name type="scientific">Fukomys damarensis</name>
    <name type="common">Damaraland mole rat</name>
    <name type="synonym">Cryptomys damarensis</name>
    <dbReference type="NCBI Taxonomy" id="885580"/>
    <lineage>
        <taxon>Eukaryota</taxon>
        <taxon>Metazoa</taxon>
        <taxon>Chordata</taxon>
        <taxon>Craniata</taxon>
        <taxon>Vertebrata</taxon>
        <taxon>Euteleostomi</taxon>
        <taxon>Mammalia</taxon>
        <taxon>Eutheria</taxon>
        <taxon>Euarchontoglires</taxon>
        <taxon>Glires</taxon>
        <taxon>Rodentia</taxon>
        <taxon>Hystricomorpha</taxon>
        <taxon>Bathyergidae</taxon>
        <taxon>Fukomys</taxon>
    </lineage>
</organism>
<feature type="compositionally biased region" description="Basic residues" evidence="15">
    <location>
        <begin position="286"/>
        <end position="295"/>
    </location>
</feature>
<feature type="compositionally biased region" description="Basic residues" evidence="15">
    <location>
        <begin position="381"/>
        <end position="392"/>
    </location>
</feature>
<dbReference type="GO" id="GO:0072562">
    <property type="term" value="C:blood microparticle"/>
    <property type="evidence" value="ECO:0007669"/>
    <property type="project" value="TreeGrafter"/>
</dbReference>
<feature type="compositionally biased region" description="Basic and acidic residues" evidence="15">
    <location>
        <begin position="454"/>
        <end position="466"/>
    </location>
</feature>
<comment type="subcellular location">
    <subcellularLocation>
        <location evidence="1">Secreted</location>
    </subcellularLocation>
</comment>
<proteinExistence type="predicted"/>
<dbReference type="STRING" id="885580.ENSFDAP00000016909"/>
<sequence length="550" mass="60908">MSRAIAIALVLITLQCSWALSPTDCNAAEPVAERALDLINKGRWNGYLFQLLRVADAHLERAGPATVYYLVLDVQESDCWVLAGKHQDDCGLPDRRRPTDIVIGQCKVIATRHSNESQDLTVNGFNCTTSSVSSALSNTKDSPVLLDFFEDTEPYRKQADKALDKYKGVNGAFAGFRVDRVERVIRARGGDGTKYYVDFSVRNCSAYHFPRDPNVFGFCRADLYYDIEPSDLEIPKDIVVNCEVFNLEEYRNVSGMPPRWGHPHHFGGWKHAIHGKHPFSSNGSRDHHHSHKLHKVGCPCAPEEKNSDRPPPPPQGPKCHHPPFGSSHTHGPPHNHSSSNQDPHGHPPHGCGPHGPCPHGPPPHGHPLHGPPPHGPPPHGHPPHGHPPHGHPPHGPPPHGHPPYGHHPHGHPPHGHHPHGHPPHRHPPHGHDFHDYGPCDPPHDQGPKHHHHDHGSSHRHSGERGPGKRHFPFHPRHIGYVYRLPALNVGEVLPLPEANFPSVSLPNCNNPLQPEIQPFPPSALPSESCPGRFKSEFPQVFKFFAYASPK</sequence>